<dbReference type="OrthoDB" id="4499271at2759"/>
<dbReference type="EMBL" id="LFRF01000035">
    <property type="protein sequence ID" value="KND87538.1"/>
    <property type="molecule type" value="Genomic_DNA"/>
</dbReference>
<sequence length="192" mass="21372">MSAPSELVVASIARALNAAQIPCVLWGHPLLIVHGVPSIIARLILWFRMIDGDTCPKSPEQRYTPPPAFHIHIKATEVATVFPPWRPDRGAGVFKSAQDPVIAPRSHILLEAFLRLYARDVGKRTGSFGMAMIAYMEEYVDDDGFLDSSLLPEPLNAFYKELRVGDKPVRQWTKELMGALGVPDEDSDDDLY</sequence>
<organism evidence="1 2">
    <name type="scientific">Tolypocladium ophioglossoides (strain CBS 100239)</name>
    <name type="common">Snaketongue truffleclub</name>
    <name type="synonym">Elaphocordyceps ophioglossoides</name>
    <dbReference type="NCBI Taxonomy" id="1163406"/>
    <lineage>
        <taxon>Eukaryota</taxon>
        <taxon>Fungi</taxon>
        <taxon>Dikarya</taxon>
        <taxon>Ascomycota</taxon>
        <taxon>Pezizomycotina</taxon>
        <taxon>Sordariomycetes</taxon>
        <taxon>Hypocreomycetidae</taxon>
        <taxon>Hypocreales</taxon>
        <taxon>Ophiocordycipitaceae</taxon>
        <taxon>Tolypocladium</taxon>
    </lineage>
</organism>
<reference evidence="1 2" key="1">
    <citation type="journal article" date="2015" name="BMC Genomics">
        <title>The genome of the truffle-parasite Tolypocladium ophioglossoides and the evolution of antifungal peptaibiotics.</title>
        <authorList>
            <person name="Quandt C.A."/>
            <person name="Bushley K.E."/>
            <person name="Spatafora J.W."/>
        </authorList>
    </citation>
    <scope>NUCLEOTIDE SEQUENCE [LARGE SCALE GENOMIC DNA]</scope>
    <source>
        <strain evidence="1 2">CBS 100239</strain>
    </source>
</reference>
<dbReference type="AlphaFoldDB" id="A0A0L0N0B2"/>
<accession>A0A0L0N0B2</accession>
<comment type="caution">
    <text evidence="1">The sequence shown here is derived from an EMBL/GenBank/DDBJ whole genome shotgun (WGS) entry which is preliminary data.</text>
</comment>
<name>A0A0L0N0B2_TOLOC</name>
<keyword evidence="2" id="KW-1185">Reference proteome</keyword>
<gene>
    <name evidence="1" type="ORF">TOPH_07815</name>
</gene>
<proteinExistence type="predicted"/>
<protein>
    <submittedName>
        <fullName evidence="1">Uncharacterized protein</fullName>
    </submittedName>
</protein>
<evidence type="ECO:0000313" key="2">
    <source>
        <dbReference type="Proteomes" id="UP000036947"/>
    </source>
</evidence>
<dbReference type="Proteomes" id="UP000036947">
    <property type="component" value="Unassembled WGS sequence"/>
</dbReference>
<evidence type="ECO:0000313" key="1">
    <source>
        <dbReference type="EMBL" id="KND87538.1"/>
    </source>
</evidence>